<keyword evidence="2" id="KW-1185">Reference proteome</keyword>
<gene>
    <name evidence="1" type="ORF">VO63_07740</name>
</gene>
<reference evidence="1 2" key="1">
    <citation type="submission" date="2015-05" db="EMBL/GenBank/DDBJ databases">
        <title>Draft Genome assembly of Streptomyces showdoensis.</title>
        <authorList>
            <person name="Thapa K.K."/>
            <person name="Metsa-Ketela M."/>
        </authorList>
    </citation>
    <scope>NUCLEOTIDE SEQUENCE [LARGE SCALE GENOMIC DNA]</scope>
    <source>
        <strain evidence="1 2">ATCC 15227</strain>
    </source>
</reference>
<organism evidence="1 2">
    <name type="scientific">Streptomyces showdoensis</name>
    <dbReference type="NCBI Taxonomy" id="68268"/>
    <lineage>
        <taxon>Bacteria</taxon>
        <taxon>Bacillati</taxon>
        <taxon>Actinomycetota</taxon>
        <taxon>Actinomycetes</taxon>
        <taxon>Kitasatosporales</taxon>
        <taxon>Streptomycetaceae</taxon>
        <taxon>Streptomyces</taxon>
    </lineage>
</organism>
<accession>A0A2P2GS52</accession>
<comment type="caution">
    <text evidence="1">The sequence shown here is derived from an EMBL/GenBank/DDBJ whole genome shotgun (WGS) entry which is preliminary data.</text>
</comment>
<protein>
    <submittedName>
        <fullName evidence="1">DNA-binding protein</fullName>
    </submittedName>
</protein>
<proteinExistence type="predicted"/>
<evidence type="ECO:0000313" key="1">
    <source>
        <dbReference type="EMBL" id="KKZ74330.1"/>
    </source>
</evidence>
<dbReference type="InterPro" id="IPR001387">
    <property type="entry name" value="Cro/C1-type_HTH"/>
</dbReference>
<dbReference type="GO" id="GO:0003677">
    <property type="term" value="F:DNA binding"/>
    <property type="evidence" value="ECO:0007669"/>
    <property type="project" value="UniProtKB-KW"/>
</dbReference>
<dbReference type="AlphaFoldDB" id="A0A2P2GS52"/>
<sequence length="254" mass="27385">MTPPNPTLRAVRMGMLMSQDDFAHAIRQAGDRVGRPNGATKRLVQRWESGAVAAPRPEYARALETVTGIPIASLGFVGMVPTARVGDDGQGGHDVASSAEGVAPPVAAASTQLDPRANYSGVWLSRYEFYSSGRDATYVCQHHVVILQHGNRLTVRSLPSASTNPDSPLTMDLTADGSVVTGTWVEQTATDGYYRGARYHGAVQLLVEPTGRRMAGKWVGFGKDMDINTGPWELVFRDASTNQSTLAKYNRPPE</sequence>
<dbReference type="CDD" id="cd00093">
    <property type="entry name" value="HTH_XRE"/>
    <property type="match status" value="1"/>
</dbReference>
<dbReference type="Proteomes" id="UP000265325">
    <property type="component" value="Unassembled WGS sequence"/>
</dbReference>
<evidence type="ECO:0000313" key="2">
    <source>
        <dbReference type="Proteomes" id="UP000265325"/>
    </source>
</evidence>
<dbReference type="OrthoDB" id="4526040at2"/>
<dbReference type="EMBL" id="LAQS01000009">
    <property type="protein sequence ID" value="KKZ74330.1"/>
    <property type="molecule type" value="Genomic_DNA"/>
</dbReference>
<keyword evidence="1" id="KW-0238">DNA-binding</keyword>
<name>A0A2P2GS52_STREW</name>